<name>A0A6S6WEK6_9PLEO</name>
<reference evidence="1" key="1">
    <citation type="submission" date="2021-02" db="EMBL/GenBank/DDBJ databases">
        <authorList>
            <person name="Syme A R."/>
            <person name="Syme A R."/>
            <person name="Moolhuijzen P."/>
        </authorList>
    </citation>
    <scope>NUCLEOTIDE SEQUENCE</scope>
    <source>
        <strain evidence="1">W1-1</strain>
    </source>
</reference>
<evidence type="ECO:0000313" key="1">
    <source>
        <dbReference type="EMBL" id="CAE7212073.1"/>
    </source>
</evidence>
<protein>
    <submittedName>
        <fullName evidence="1">Uncharacterized protein</fullName>
    </submittedName>
</protein>
<organism evidence="1 2">
    <name type="scientific">Pyrenophora teres f. teres</name>
    <dbReference type="NCBI Taxonomy" id="97479"/>
    <lineage>
        <taxon>Eukaryota</taxon>
        <taxon>Fungi</taxon>
        <taxon>Dikarya</taxon>
        <taxon>Ascomycota</taxon>
        <taxon>Pezizomycotina</taxon>
        <taxon>Dothideomycetes</taxon>
        <taxon>Pleosporomycetidae</taxon>
        <taxon>Pleosporales</taxon>
        <taxon>Pleosporineae</taxon>
        <taxon>Pleosporaceae</taxon>
        <taxon>Pyrenophora</taxon>
    </lineage>
</organism>
<gene>
    <name evidence="1" type="ORF">PTTW11_10251</name>
</gene>
<dbReference type="EMBL" id="HG992986">
    <property type="protein sequence ID" value="CAE7212073.1"/>
    <property type="molecule type" value="Genomic_DNA"/>
</dbReference>
<proteinExistence type="predicted"/>
<accession>A0A6S6WEK6</accession>
<dbReference type="Proteomes" id="UP000472372">
    <property type="component" value="Chromosome 10"/>
</dbReference>
<dbReference type="AlphaFoldDB" id="A0A6S6WEK6"/>
<sequence length="145" mass="15755">MGDFSTLIAFAIAHCEPLDVKHLAPFETTSSYPHASFLSFSLHASTVWASDTQSPAGGAIGATIVPKVIMQTFQQPFDPQDIPAISGGPFDVPARVTCQFAALRLRARAAIARHAPQQHLALYIHHNGGTLRLRASGYLKQYRED</sequence>
<evidence type="ECO:0000313" key="2">
    <source>
        <dbReference type="Proteomes" id="UP000472372"/>
    </source>
</evidence>